<gene>
    <name evidence="1" type="ORF">AaeL_AAEL006579</name>
</gene>
<dbReference type="HOGENOM" id="CLU_2549393_0_0_1"/>
<evidence type="ECO:0000313" key="2">
    <source>
        <dbReference type="Proteomes" id="UP000682892"/>
    </source>
</evidence>
<protein>
    <submittedName>
        <fullName evidence="1">AAEL006579-PA</fullName>
    </submittedName>
</protein>
<reference evidence="1" key="1">
    <citation type="submission" date="2005-10" db="EMBL/GenBank/DDBJ databases">
        <authorList>
            <person name="Loftus B.J."/>
            <person name="Nene V.M."/>
            <person name="Hannick L.I."/>
            <person name="Bidwell S."/>
            <person name="Haas B."/>
            <person name="Amedeo P."/>
            <person name="Orvis J."/>
            <person name="Wortman J.R."/>
            <person name="White O.R."/>
            <person name="Salzberg S."/>
            <person name="Shumway M."/>
            <person name="Koo H."/>
            <person name="Zhao Y."/>
            <person name="Holmes M."/>
            <person name="Miller J."/>
            <person name="Schatz M."/>
            <person name="Pop M."/>
            <person name="Pai G."/>
            <person name="Utterback T."/>
            <person name="Rogers Y.-H."/>
            <person name="Kravitz S."/>
            <person name="Fraser C.M."/>
        </authorList>
    </citation>
    <scope>NUCLEOTIDE SEQUENCE</scope>
    <source>
        <strain evidence="1">Liverpool</strain>
    </source>
</reference>
<accession>Q175T0</accession>
<name>Q175T0_AEDAE</name>
<sequence length="83" mass="9595">SIKKNLCSFGDAETLAAAKLNLQIGKDWKSIRWCGWGSDCRLETYRCEQERRKCSSEEAIEARSKRLNSCVSFFCSKPFFEVF</sequence>
<reference evidence="1" key="3">
    <citation type="submission" date="2012-09" db="EMBL/GenBank/DDBJ databases">
        <authorList>
            <consortium name="VectorBase"/>
        </authorList>
    </citation>
    <scope>NUCLEOTIDE SEQUENCE</scope>
    <source>
        <strain evidence="1">Liverpool</strain>
    </source>
</reference>
<evidence type="ECO:0000313" key="1">
    <source>
        <dbReference type="EMBL" id="EAT41810.1"/>
    </source>
</evidence>
<feature type="non-terminal residue" evidence="1">
    <location>
        <position position="1"/>
    </location>
</feature>
<organism evidence="1 2">
    <name type="scientific">Aedes aegypti</name>
    <name type="common">Yellowfever mosquito</name>
    <name type="synonym">Culex aegypti</name>
    <dbReference type="NCBI Taxonomy" id="7159"/>
    <lineage>
        <taxon>Eukaryota</taxon>
        <taxon>Metazoa</taxon>
        <taxon>Ecdysozoa</taxon>
        <taxon>Arthropoda</taxon>
        <taxon>Hexapoda</taxon>
        <taxon>Insecta</taxon>
        <taxon>Pterygota</taxon>
        <taxon>Neoptera</taxon>
        <taxon>Endopterygota</taxon>
        <taxon>Diptera</taxon>
        <taxon>Nematocera</taxon>
        <taxon>Culicoidea</taxon>
        <taxon>Culicidae</taxon>
        <taxon>Culicinae</taxon>
        <taxon>Aedini</taxon>
        <taxon>Aedes</taxon>
        <taxon>Stegomyia</taxon>
    </lineage>
</organism>
<proteinExistence type="predicted"/>
<dbReference type="EMBL" id="CH477396">
    <property type="protein sequence ID" value="EAT41810.1"/>
    <property type="molecule type" value="Genomic_DNA"/>
</dbReference>
<dbReference type="AlphaFoldDB" id="Q175T0"/>
<dbReference type="Proteomes" id="UP000682892">
    <property type="component" value="Chromosome 2"/>
</dbReference>
<dbReference type="PaxDb" id="7159-AAEL006579-PA"/>
<reference evidence="1" key="2">
    <citation type="journal article" date="2007" name="Science">
        <title>Genome sequence of Aedes aegypti, a major arbovirus vector.</title>
        <authorList>
            <person name="Nene V."/>
            <person name="Wortman J.R."/>
            <person name="Lawson D."/>
            <person name="Haas B."/>
            <person name="Kodira C."/>
            <person name="Tu Z.J."/>
            <person name="Loftus B."/>
            <person name="Xi Z."/>
            <person name="Megy K."/>
            <person name="Grabherr M."/>
            <person name="Ren Q."/>
            <person name="Zdobnov E.M."/>
            <person name="Lobo N.F."/>
            <person name="Campbell K.S."/>
            <person name="Brown S.E."/>
            <person name="Bonaldo M.F."/>
            <person name="Zhu J."/>
            <person name="Sinkins S.P."/>
            <person name="Hogenkamp D.G."/>
            <person name="Amedeo P."/>
            <person name="Arensburger P."/>
            <person name="Atkinson P.W."/>
            <person name="Bidwell S."/>
            <person name="Biedler J."/>
            <person name="Birney E."/>
            <person name="Bruggner R.V."/>
            <person name="Costas J."/>
            <person name="Coy M.R."/>
            <person name="Crabtree J."/>
            <person name="Crawford M."/>
            <person name="Debruyn B."/>
            <person name="Decaprio D."/>
            <person name="Eiglmeier K."/>
            <person name="Eisenstadt E."/>
            <person name="El-Dorry H."/>
            <person name="Gelbart W.M."/>
            <person name="Gomes S.L."/>
            <person name="Hammond M."/>
            <person name="Hannick L.I."/>
            <person name="Hogan J.R."/>
            <person name="Holmes M.H."/>
            <person name="Jaffe D."/>
            <person name="Johnston J.S."/>
            <person name="Kennedy R.C."/>
            <person name="Koo H."/>
            <person name="Kravitz S."/>
            <person name="Kriventseva E.V."/>
            <person name="Kulp D."/>
            <person name="Labutti K."/>
            <person name="Lee E."/>
            <person name="Li S."/>
            <person name="Lovin D.D."/>
            <person name="Mao C."/>
            <person name="Mauceli E."/>
            <person name="Menck C.F."/>
            <person name="Miller J.R."/>
            <person name="Montgomery P."/>
            <person name="Mori A."/>
            <person name="Nascimento A.L."/>
            <person name="Naveira H.F."/>
            <person name="Nusbaum C."/>
            <person name="O'leary S."/>
            <person name="Orvis J."/>
            <person name="Pertea M."/>
            <person name="Quesneville H."/>
            <person name="Reidenbach K.R."/>
            <person name="Rogers Y.H."/>
            <person name="Roth C.W."/>
            <person name="Schneider J.R."/>
            <person name="Schatz M."/>
            <person name="Shumway M."/>
            <person name="Stanke M."/>
            <person name="Stinson E.O."/>
            <person name="Tubio J.M."/>
            <person name="Vanzee J.P."/>
            <person name="Verjovski-Almeida S."/>
            <person name="Werner D."/>
            <person name="White O."/>
            <person name="Wyder S."/>
            <person name="Zeng Q."/>
            <person name="Zhao Q."/>
            <person name="Zhao Y."/>
            <person name="Hill C.A."/>
            <person name="Raikhel A.S."/>
            <person name="Soares M.B."/>
            <person name="Knudson D.L."/>
            <person name="Lee N.H."/>
            <person name="Galagan J."/>
            <person name="Salzberg S.L."/>
            <person name="Paulsen I.T."/>
            <person name="Dimopoulos G."/>
            <person name="Collins F.H."/>
            <person name="Birren B."/>
            <person name="Fraser-Liggett C.M."/>
            <person name="Severson D.W."/>
        </authorList>
    </citation>
    <scope>NUCLEOTIDE SEQUENCE [LARGE SCALE GENOMIC DNA]</scope>
    <source>
        <strain evidence="1">Liverpool</strain>
    </source>
</reference>